<accession>A0AA42AQ29</accession>
<reference evidence="2" key="1">
    <citation type="submission" date="2022-03" db="EMBL/GenBank/DDBJ databases">
        <title>A functionally conserved STORR gene fusion in Papaver species that diverged 16.8 million years ago.</title>
        <authorList>
            <person name="Catania T."/>
        </authorList>
    </citation>
    <scope>NUCLEOTIDE SEQUENCE</scope>
    <source>
        <strain evidence="2">S-191538</strain>
    </source>
</reference>
<dbReference type="EMBL" id="JAJJMA010198631">
    <property type="protein sequence ID" value="MCL7039192.1"/>
    <property type="molecule type" value="Genomic_DNA"/>
</dbReference>
<organism evidence="2 3">
    <name type="scientific">Papaver nudicaule</name>
    <name type="common">Iceland poppy</name>
    <dbReference type="NCBI Taxonomy" id="74823"/>
    <lineage>
        <taxon>Eukaryota</taxon>
        <taxon>Viridiplantae</taxon>
        <taxon>Streptophyta</taxon>
        <taxon>Embryophyta</taxon>
        <taxon>Tracheophyta</taxon>
        <taxon>Spermatophyta</taxon>
        <taxon>Magnoliopsida</taxon>
        <taxon>Ranunculales</taxon>
        <taxon>Papaveraceae</taxon>
        <taxon>Papaveroideae</taxon>
        <taxon>Papaver</taxon>
    </lineage>
</organism>
<evidence type="ECO:0000313" key="3">
    <source>
        <dbReference type="Proteomes" id="UP001177140"/>
    </source>
</evidence>
<evidence type="ECO:0000313" key="2">
    <source>
        <dbReference type="EMBL" id="MCL7039192.1"/>
    </source>
</evidence>
<sequence>MASKKIHLFRQSAVEAGTPGRYYLNPSEKLMSKTPDWSAVEHEDCIETRTNRAALKDIPIAGKRYNNQVYGDSENKDDDYSYIMNTDFLYVNRIKAEMKDGVSRNFIPKIKIEENKKKKEQQQEEPEEE</sequence>
<keyword evidence="3" id="KW-1185">Reference proteome</keyword>
<feature type="region of interest" description="Disordered" evidence="1">
    <location>
        <begin position="109"/>
        <end position="129"/>
    </location>
</feature>
<name>A0AA42AQ29_PAPNU</name>
<feature type="compositionally biased region" description="Basic and acidic residues" evidence="1">
    <location>
        <begin position="110"/>
        <end position="122"/>
    </location>
</feature>
<dbReference type="AlphaFoldDB" id="A0AA42AQ29"/>
<proteinExistence type="predicted"/>
<protein>
    <submittedName>
        <fullName evidence="2">Uncharacterized protein</fullName>
    </submittedName>
</protein>
<evidence type="ECO:0000256" key="1">
    <source>
        <dbReference type="SAM" id="MobiDB-lite"/>
    </source>
</evidence>
<dbReference type="Proteomes" id="UP001177140">
    <property type="component" value="Unassembled WGS sequence"/>
</dbReference>
<comment type="caution">
    <text evidence="2">The sequence shown here is derived from an EMBL/GenBank/DDBJ whole genome shotgun (WGS) entry which is preliminary data.</text>
</comment>
<gene>
    <name evidence="2" type="ORF">MKW94_015476</name>
</gene>